<keyword evidence="7" id="KW-0677">Repeat</keyword>
<dbReference type="Gene3D" id="1.50.10.20">
    <property type="match status" value="1"/>
</dbReference>
<evidence type="ECO:0000256" key="8">
    <source>
        <dbReference type="ARBA" id="ARBA00022833"/>
    </source>
</evidence>
<evidence type="ECO:0000313" key="11">
    <source>
        <dbReference type="EMBL" id="TID29731.1"/>
    </source>
</evidence>
<evidence type="ECO:0000256" key="1">
    <source>
        <dbReference type="ARBA" id="ARBA00010497"/>
    </source>
</evidence>
<dbReference type="InterPro" id="IPR008930">
    <property type="entry name" value="Terpenoid_cyclase/PrenylTrfase"/>
</dbReference>
<dbReference type="GO" id="GO:0008270">
    <property type="term" value="F:zinc ion binding"/>
    <property type="evidence" value="ECO:0007669"/>
    <property type="project" value="UniProtKB-UniRule"/>
</dbReference>
<comment type="caution">
    <text evidence="11">The sequence shown here is derived from an EMBL/GenBank/DDBJ whole genome shotgun (WGS) entry which is preliminary data.</text>
</comment>
<dbReference type="InterPro" id="IPR045089">
    <property type="entry name" value="PGGT1B-like"/>
</dbReference>
<evidence type="ECO:0000256" key="4">
    <source>
        <dbReference type="ARBA" id="ARBA00022602"/>
    </source>
</evidence>
<dbReference type="InterPro" id="IPR001330">
    <property type="entry name" value="Prenyltrans"/>
</dbReference>
<comment type="catalytic activity">
    <reaction evidence="9">
        <text>L-cysteinyl-[protein] + (2E,6E)-farnesyl diphosphate = S-(2E,6E)-farnesyl-L-cysteinyl-[protein] + diphosphate</text>
        <dbReference type="Rhea" id="RHEA:13345"/>
        <dbReference type="Rhea" id="RHEA-COMP:10131"/>
        <dbReference type="Rhea" id="RHEA-COMP:11535"/>
        <dbReference type="ChEBI" id="CHEBI:29950"/>
        <dbReference type="ChEBI" id="CHEBI:33019"/>
        <dbReference type="ChEBI" id="CHEBI:86019"/>
        <dbReference type="ChEBI" id="CHEBI:175763"/>
    </reaction>
</comment>
<keyword evidence="6 9" id="KW-0479">Metal-binding</keyword>
<dbReference type="CDD" id="cd02893">
    <property type="entry name" value="FTase"/>
    <property type="match status" value="1"/>
</dbReference>
<accession>A0A4T0X326</accession>
<dbReference type="PANTHER" id="PTHR11774:SF6">
    <property type="entry name" value="PROTEIN FARNESYLTRANSFERASE SUBUNIT BETA"/>
    <property type="match status" value="1"/>
</dbReference>
<evidence type="ECO:0000256" key="3">
    <source>
        <dbReference type="ARBA" id="ARBA00015798"/>
    </source>
</evidence>
<evidence type="ECO:0000256" key="5">
    <source>
        <dbReference type="ARBA" id="ARBA00022679"/>
    </source>
</evidence>
<dbReference type="GO" id="GO:0005965">
    <property type="term" value="C:protein farnesyltransferase complex"/>
    <property type="evidence" value="ECO:0007669"/>
    <property type="project" value="UniProtKB-UniRule"/>
</dbReference>
<comment type="function">
    <text evidence="9">Catalyzes the transfer of a farnesyl moiety from farnesyl diphosphate to a cysteine at the fourth position from the C-terminus of several proteins. The beta subunit is responsible for peptide-binding.</text>
</comment>
<proteinExistence type="inferred from homology"/>
<dbReference type="GO" id="GO:0004660">
    <property type="term" value="F:protein farnesyltransferase activity"/>
    <property type="evidence" value="ECO:0007669"/>
    <property type="project" value="UniProtKB-UniRule"/>
</dbReference>
<dbReference type="AlphaFoldDB" id="A0A4T0X326"/>
<comment type="similarity">
    <text evidence="1 9">Belongs to the protein prenyltransferase subunit beta family.</text>
</comment>
<keyword evidence="5 9" id="KW-0808">Transferase</keyword>
<evidence type="ECO:0000256" key="2">
    <source>
        <dbReference type="ARBA" id="ARBA00012702"/>
    </source>
</evidence>
<comment type="subunit">
    <text evidence="9">Heterodimer of an alpha and a beta subunit.</text>
</comment>
<name>A0A4T0X326_9ASCO</name>
<dbReference type="EMBL" id="SELW01000262">
    <property type="protein sequence ID" value="TID29731.1"/>
    <property type="molecule type" value="Genomic_DNA"/>
</dbReference>
<evidence type="ECO:0000313" key="12">
    <source>
        <dbReference type="Proteomes" id="UP000307173"/>
    </source>
</evidence>
<feature type="domain" description="Prenyltransferase alpha-alpha toroid" evidence="10">
    <location>
        <begin position="52"/>
        <end position="408"/>
    </location>
</feature>
<evidence type="ECO:0000256" key="6">
    <source>
        <dbReference type="ARBA" id="ARBA00022723"/>
    </source>
</evidence>
<evidence type="ECO:0000256" key="9">
    <source>
        <dbReference type="RuleBase" id="RU365056"/>
    </source>
</evidence>
<evidence type="ECO:0000259" key="10">
    <source>
        <dbReference type="Pfam" id="PF00432"/>
    </source>
</evidence>
<keyword evidence="4 9" id="KW-0637">Prenyltransferase</keyword>
<sequence length="424" mass="47080">MLNPSYDSFSNTIAPLEENTSSTIEKKMEVEVEVQLIYEDILAKGSDQIPVLNRRAHLMYVHGFMMHPLPGMFDKLDASKTWISYWLMNSASLLGGKLSIKESIEASNLLSTIVDTTITICEDHTGFGGGPFQLAHLAASYAAFMTMALTENKKLWSSIDKGKVKSWLLSRKSPNGSFSMHEGGETDTRAVYCALCIASLLNLLDDDILDGVADWLIACQTYEGGFGGEPGDEAHGGYTFCALAALFIIMKPEELVNKLKHFDNLIKWTVDRQYSLEGGFSGRSNKLVDGCYSHWIGGTIALLEMITNLNGDTNKYAPLIDRQRLLNYIICCCQDRMGLRDKPSCKSDFYHTNYVLCGLSMAQHFQVYDSETASLLGNAFSSRPIEISDSEVVDVQNANKVKGLHPIFGLPYDVAYKMKAHFSQ</sequence>
<dbReference type="PANTHER" id="PTHR11774">
    <property type="entry name" value="GERANYLGERANYL TRANSFERASE TYPE BETA SUBUNIT"/>
    <property type="match status" value="1"/>
</dbReference>
<dbReference type="InterPro" id="IPR026872">
    <property type="entry name" value="FTB"/>
</dbReference>
<protein>
    <recommendedName>
        <fullName evidence="3 9">Protein farnesyltransferase subunit beta</fullName>
        <shortName evidence="9">FTase-beta</shortName>
        <ecNumber evidence="2 9">2.5.1.58</ecNumber>
    </recommendedName>
</protein>
<keyword evidence="12" id="KW-1185">Reference proteome</keyword>
<dbReference type="GO" id="GO:0097354">
    <property type="term" value="P:prenylation"/>
    <property type="evidence" value="ECO:0007669"/>
    <property type="project" value="UniProtKB-UniRule"/>
</dbReference>
<organism evidence="11 12">
    <name type="scientific">Pichia inconspicua</name>
    <dbReference type="NCBI Taxonomy" id="52247"/>
    <lineage>
        <taxon>Eukaryota</taxon>
        <taxon>Fungi</taxon>
        <taxon>Dikarya</taxon>
        <taxon>Ascomycota</taxon>
        <taxon>Saccharomycotina</taxon>
        <taxon>Pichiomycetes</taxon>
        <taxon>Pichiales</taxon>
        <taxon>Pichiaceae</taxon>
        <taxon>Pichia</taxon>
    </lineage>
</organism>
<evidence type="ECO:0000256" key="7">
    <source>
        <dbReference type="ARBA" id="ARBA00022737"/>
    </source>
</evidence>
<dbReference type="STRING" id="52247.A0A4T0X326"/>
<dbReference type="SUPFAM" id="SSF48239">
    <property type="entry name" value="Terpenoid cyclases/Protein prenyltransferases"/>
    <property type="match status" value="1"/>
</dbReference>
<reference evidence="11 12" key="1">
    <citation type="journal article" date="2019" name="Front. Genet.">
        <title>Whole-Genome Sequencing of the Opportunistic Yeast Pathogen Candida inconspicua Uncovers Its Hybrid Origin.</title>
        <authorList>
            <person name="Mixao V."/>
            <person name="Hansen A.P."/>
            <person name="Saus E."/>
            <person name="Boekhout T."/>
            <person name="Lass-Florl C."/>
            <person name="Gabaldon T."/>
        </authorList>
    </citation>
    <scope>NUCLEOTIDE SEQUENCE [LARGE SCALE GENOMIC DNA]</scope>
    <source>
        <strain evidence="11 12">CBS 180</strain>
    </source>
</reference>
<dbReference type="OrthoDB" id="10261146at2759"/>
<comment type="cofactor">
    <cofactor evidence="9">
        <name>Zn(2+)</name>
        <dbReference type="ChEBI" id="CHEBI:29105"/>
    </cofactor>
    <text evidence="9">Binds 1 zinc ion per subunit.</text>
</comment>
<dbReference type="Proteomes" id="UP000307173">
    <property type="component" value="Unassembled WGS sequence"/>
</dbReference>
<gene>
    <name evidence="11" type="ORF">CANINC_001649</name>
</gene>
<keyword evidence="8 9" id="KW-0862">Zinc</keyword>
<dbReference type="EC" id="2.5.1.58" evidence="2 9"/>
<dbReference type="Pfam" id="PF00432">
    <property type="entry name" value="Prenyltrans"/>
    <property type="match status" value="1"/>
</dbReference>